<feature type="domain" description="CHHC U11-48K-type" evidence="4">
    <location>
        <begin position="41"/>
        <end position="68"/>
    </location>
</feature>
<evidence type="ECO:0000313" key="5">
    <source>
        <dbReference type="EMBL" id="KAF7993674.1"/>
    </source>
</evidence>
<evidence type="ECO:0000313" key="6">
    <source>
        <dbReference type="Proteomes" id="UP000639338"/>
    </source>
</evidence>
<reference evidence="5 6" key="1">
    <citation type="submission" date="2020-08" db="EMBL/GenBank/DDBJ databases">
        <title>Aphidius gifuensis genome sequencing and assembly.</title>
        <authorList>
            <person name="Du Z."/>
        </authorList>
    </citation>
    <scope>NUCLEOTIDE SEQUENCE [LARGE SCALE GENOMIC DNA]</scope>
    <source>
        <strain evidence="5">YNYX2018</strain>
        <tissue evidence="5">Adults</tissue>
    </source>
</reference>
<proteinExistence type="predicted"/>
<dbReference type="GO" id="GO:0008270">
    <property type="term" value="F:zinc ion binding"/>
    <property type="evidence" value="ECO:0007669"/>
    <property type="project" value="UniProtKB-KW"/>
</dbReference>
<dbReference type="InterPro" id="IPR036236">
    <property type="entry name" value="Znf_C2H2_sf"/>
</dbReference>
<evidence type="ECO:0000259" key="4">
    <source>
        <dbReference type="PROSITE" id="PS51800"/>
    </source>
</evidence>
<accession>A0A835CR78</accession>
<gene>
    <name evidence="5" type="ORF">HCN44_010269</name>
</gene>
<keyword evidence="2" id="KW-0863">Zinc-finger</keyword>
<dbReference type="Proteomes" id="UP000639338">
    <property type="component" value="Unassembled WGS sequence"/>
</dbReference>
<dbReference type="InterPro" id="IPR051591">
    <property type="entry name" value="UPF0224_FAM112_RNA_Proc"/>
</dbReference>
<dbReference type="PROSITE" id="PS51800">
    <property type="entry name" value="ZF_CHHC_U11_48K"/>
    <property type="match status" value="2"/>
</dbReference>
<keyword evidence="6" id="KW-1185">Reference proteome</keyword>
<evidence type="ECO:0000256" key="3">
    <source>
        <dbReference type="ARBA" id="ARBA00022833"/>
    </source>
</evidence>
<protein>
    <recommendedName>
        <fullName evidence="4">CHHC U11-48K-type domain-containing protein</fullName>
    </recommendedName>
</protein>
<evidence type="ECO:0000256" key="2">
    <source>
        <dbReference type="ARBA" id="ARBA00022771"/>
    </source>
</evidence>
<dbReference type="Pfam" id="PF05253">
    <property type="entry name" value="zf-U11-48K"/>
    <property type="match status" value="2"/>
</dbReference>
<evidence type="ECO:0000256" key="1">
    <source>
        <dbReference type="ARBA" id="ARBA00022723"/>
    </source>
</evidence>
<dbReference type="PANTHER" id="PTHR21402:SF5">
    <property type="entry name" value="GAMETOCYTE SPECIFIC FACTOR 1"/>
    <property type="match status" value="1"/>
</dbReference>
<keyword evidence="3" id="KW-0862">Zinc</keyword>
<organism evidence="5 6">
    <name type="scientific">Aphidius gifuensis</name>
    <name type="common">Parasitoid wasp</name>
    <dbReference type="NCBI Taxonomy" id="684658"/>
    <lineage>
        <taxon>Eukaryota</taxon>
        <taxon>Metazoa</taxon>
        <taxon>Ecdysozoa</taxon>
        <taxon>Arthropoda</taxon>
        <taxon>Hexapoda</taxon>
        <taxon>Insecta</taxon>
        <taxon>Pterygota</taxon>
        <taxon>Neoptera</taxon>
        <taxon>Endopterygota</taxon>
        <taxon>Hymenoptera</taxon>
        <taxon>Apocrita</taxon>
        <taxon>Ichneumonoidea</taxon>
        <taxon>Braconidae</taxon>
        <taxon>Aphidiinae</taxon>
        <taxon>Aphidius</taxon>
    </lineage>
</organism>
<dbReference type="EMBL" id="JACMRX010000003">
    <property type="protein sequence ID" value="KAF7993674.1"/>
    <property type="molecule type" value="Genomic_DNA"/>
</dbReference>
<keyword evidence="1" id="KW-0479">Metal-binding</keyword>
<dbReference type="PANTHER" id="PTHR21402">
    <property type="entry name" value="GAMETOCYTE SPECIFIC FACTOR 1-RELATED"/>
    <property type="match status" value="1"/>
</dbReference>
<feature type="domain" description="CHHC U11-48K-type" evidence="4">
    <location>
        <begin position="9"/>
        <end position="36"/>
    </location>
</feature>
<dbReference type="AlphaFoldDB" id="A0A835CR78"/>
<sequence length="202" mass="23142">MNIKKETSTVVCPYDRNHLIDRSRFQMHIVKCRKNYPPGYMDSCPYNATHIMPPSELEQHINFCSDKRYLQPEKYINLKNHGSLRSCPPSLIEKELTECDDDMWEDHRMADFSDTLSVRCPSNLEYETNNLFKTPTLEPIRPPKSRGLAFMMDYSECSSVDDLESIKSGSTIFTGGRGQKIKKAFELNRSASGGLGHGSNHR</sequence>
<comment type="caution">
    <text evidence="5">The sequence shown here is derived from an EMBL/GenBank/DDBJ whole genome shotgun (WGS) entry which is preliminary data.</text>
</comment>
<dbReference type="SUPFAM" id="SSF57667">
    <property type="entry name" value="beta-beta-alpha zinc fingers"/>
    <property type="match status" value="1"/>
</dbReference>
<name>A0A835CR78_APHGI</name>
<dbReference type="OrthoDB" id="10069248at2759"/>
<dbReference type="InterPro" id="IPR022776">
    <property type="entry name" value="TRM13/UPF0224_CHHC_Znf_dom"/>
</dbReference>